<feature type="transmembrane region" description="Helical" evidence="1">
    <location>
        <begin position="824"/>
        <end position="851"/>
    </location>
</feature>
<feature type="transmembrane region" description="Helical" evidence="1">
    <location>
        <begin position="887"/>
        <end position="910"/>
    </location>
</feature>
<evidence type="ECO:0000313" key="4">
    <source>
        <dbReference type="Proteomes" id="UP000285324"/>
    </source>
</evidence>
<feature type="transmembrane region" description="Helical" evidence="1">
    <location>
        <begin position="760"/>
        <end position="782"/>
    </location>
</feature>
<dbReference type="OrthoDB" id="8664525at2"/>
<gene>
    <name evidence="3" type="ORF">DY367_01265</name>
</gene>
<dbReference type="InterPro" id="IPR046864">
    <property type="entry name" value="VasX_N"/>
</dbReference>
<comment type="caution">
    <text evidence="3">The sequence shown here is derived from an EMBL/GenBank/DDBJ whole genome shotgun (WGS) entry which is preliminary data.</text>
</comment>
<proteinExistence type="predicted"/>
<dbReference type="Pfam" id="PF20249">
    <property type="entry name" value="VasX_N"/>
    <property type="match status" value="1"/>
</dbReference>
<protein>
    <recommendedName>
        <fullName evidence="2">Toxin VasX N-terminal region domain-containing protein</fullName>
    </recommendedName>
</protein>
<dbReference type="InterPro" id="IPR048126">
    <property type="entry name" value="Toxin_VasX"/>
</dbReference>
<feature type="transmembrane region" description="Helical" evidence="1">
    <location>
        <begin position="794"/>
        <end position="812"/>
    </location>
</feature>
<dbReference type="Proteomes" id="UP000285324">
    <property type="component" value="Unassembled WGS sequence"/>
</dbReference>
<evidence type="ECO:0000313" key="3">
    <source>
        <dbReference type="EMBL" id="RPJ93872.1"/>
    </source>
</evidence>
<reference evidence="3 4" key="1">
    <citation type="submission" date="2018-08" db="EMBL/GenBank/DDBJ databases">
        <title>Achromobacter xylosoxidans Genome sequencing and assembly.</title>
        <authorList>
            <person name="Wang R."/>
            <person name="Rensing C."/>
            <person name="Li Y."/>
        </authorList>
    </citation>
    <scope>NUCLEOTIDE SEQUENCE [LARGE SCALE GENOMIC DNA]</scope>
    <source>
        <strain evidence="3 4">GD003A</strain>
    </source>
</reference>
<feature type="domain" description="Toxin VasX N-terminal region" evidence="2">
    <location>
        <begin position="5"/>
        <end position="163"/>
    </location>
</feature>
<evidence type="ECO:0000256" key="1">
    <source>
        <dbReference type="SAM" id="Phobius"/>
    </source>
</evidence>
<dbReference type="EMBL" id="QVXO01000001">
    <property type="protein sequence ID" value="RPJ93872.1"/>
    <property type="molecule type" value="Genomic_DNA"/>
</dbReference>
<dbReference type="RefSeq" id="WP_124260333.1">
    <property type="nucleotide sequence ID" value="NZ_CP061008.1"/>
</dbReference>
<sequence length="951" mass="105511">MSTACNVCKAGGLPILPTRYAVVPAGFPAHALDGVSGERVKDVPLDSEQYKYVTRTLRMGFLYLFYEKGPQGANYWEVYSVTADGMLWRCDDADSARLQPAMKCANQGHNGLRMHYIVIEKPEQCGKVWLAYSEHKWSPQTRARYEKQEHRASRMQAIEPAVWAQGRCEAKNHQSILAVESNFKKILEYGDHQFSGLTGEPPWLPYTGLDRQRKLSNVDGSFDETTLKEQFTKTPWYPRNRPLGGLVDKTLELLLAQMLDKCGDPTMGVSYWPMSLALWDAIGIADELNGYCNDALGAMARYGEERALQITAASNIEGAKAALENKADDAARRTAEAVQLGQRGGNRHYEVMRRNQVISQHVPDMKGKQAFAGLENERSNGVITDAEYHSRRRVLLDQYVPAANRAQAEADFNAYDAEIVQADETRARNLENYRKDQVAHAWDRYTDNVDWDKLNRFKSNYEKFQEMATTLANTRTVELIKWLEWGLLFDTLEDYSEEVEDDGHEFIEVVGDLIEGIGSSAAGAQYLKTLVEERRDAGDRKSLFWRAIAANQKQLKPAVTSALDEAVKGKETPLPTGLGVVERVLSNLKTFSGYYKRAVSLVGESKVEKLGPLPRALKNAGIDKLMMTVGDTAFRWLQLNRVSDFVGEKIVQNLFLLSTGISDADALALVREQARSEGVARQVALQRLRTARTFLEANEAIAKEPSHKVLRDMWGKMRPATGRNGATTMRITVVVGLIEIWNFKKLISATDKTATTYAKLVASTATLSAAVIDIAIVPYQLAGKKAYGFQKWKLVGGMLGAGASFIGASIDFNEAMERREKKQYTLMVLVGIKSAIGFVAGGAAVITAISTSASLLKIVGRRAGMNVMVVAVDVVASRMAIASFARVLGILVGWEIAIVLVGIQLLVWYFTPNALEEWCETSAFGRRTFGKPQDEPKKQEEGFVAALADVT</sequence>
<dbReference type="CDD" id="cd20707">
    <property type="entry name" value="MIX_III"/>
    <property type="match status" value="1"/>
</dbReference>
<keyword evidence="1" id="KW-1133">Transmembrane helix</keyword>
<keyword evidence="1" id="KW-0812">Transmembrane</keyword>
<evidence type="ECO:0000259" key="2">
    <source>
        <dbReference type="Pfam" id="PF20249"/>
    </source>
</evidence>
<organism evidence="3 4">
    <name type="scientific">Alcaligenes xylosoxydans xylosoxydans</name>
    <name type="common">Achromobacter xylosoxidans</name>
    <dbReference type="NCBI Taxonomy" id="85698"/>
    <lineage>
        <taxon>Bacteria</taxon>
        <taxon>Pseudomonadati</taxon>
        <taxon>Pseudomonadota</taxon>
        <taxon>Betaproteobacteria</taxon>
        <taxon>Burkholderiales</taxon>
        <taxon>Alcaligenaceae</taxon>
        <taxon>Achromobacter</taxon>
    </lineage>
</organism>
<name>A0A424WKY0_ALCXX</name>
<feature type="transmembrane region" description="Helical" evidence="1">
    <location>
        <begin position="863"/>
        <end position="881"/>
    </location>
</feature>
<accession>A0A424WKY0</accession>
<keyword evidence="1" id="KW-0472">Membrane</keyword>
<dbReference type="AlphaFoldDB" id="A0A424WKY0"/>
<dbReference type="NCBIfam" id="NF041559">
    <property type="entry name" value="BTH_I2691_fam"/>
    <property type="match status" value="1"/>
</dbReference>